<dbReference type="GO" id="GO:0009266">
    <property type="term" value="P:response to temperature stimulus"/>
    <property type="evidence" value="ECO:0007669"/>
    <property type="project" value="UniProtKB-ARBA"/>
</dbReference>
<dbReference type="GO" id="GO:0003724">
    <property type="term" value="F:RNA helicase activity"/>
    <property type="evidence" value="ECO:0007669"/>
    <property type="project" value="UniProtKB-EC"/>
</dbReference>
<evidence type="ECO:0000256" key="4">
    <source>
        <dbReference type="ARBA" id="ARBA00022801"/>
    </source>
</evidence>
<dbReference type="CDD" id="cd00268">
    <property type="entry name" value="DEADc"/>
    <property type="match status" value="1"/>
</dbReference>
<dbReference type="SMART" id="SM00490">
    <property type="entry name" value="HELICc"/>
    <property type="match status" value="1"/>
</dbReference>
<proteinExistence type="inferred from homology"/>
<dbReference type="GO" id="GO:0042255">
    <property type="term" value="P:ribosome assembly"/>
    <property type="evidence" value="ECO:0007669"/>
    <property type="project" value="UniProtKB-ARBA"/>
</dbReference>
<dbReference type="InterPro" id="IPR044742">
    <property type="entry name" value="DEAD/DEAH_RhlB"/>
</dbReference>
<dbReference type="PANTHER" id="PTHR47959">
    <property type="entry name" value="ATP-DEPENDENT RNA HELICASE RHLE-RELATED"/>
    <property type="match status" value="1"/>
</dbReference>
<evidence type="ECO:0000256" key="9">
    <source>
        <dbReference type="ARBA" id="ARBA00074363"/>
    </source>
</evidence>
<keyword evidence="5 15" id="KW-0347">Helicase</keyword>
<dbReference type="Gene3D" id="3.40.50.300">
    <property type="entry name" value="P-loop containing nucleotide triphosphate hydrolases"/>
    <property type="match status" value="2"/>
</dbReference>
<dbReference type="SMART" id="SM00487">
    <property type="entry name" value="DEXDc"/>
    <property type="match status" value="1"/>
</dbReference>
<name>A0A8J6NRF7_9BACT</name>
<keyword evidence="2" id="KW-0963">Cytoplasm</keyword>
<evidence type="ECO:0000259" key="12">
    <source>
        <dbReference type="PROSITE" id="PS51192"/>
    </source>
</evidence>
<dbReference type="FunFam" id="3.40.50.300:FF:000108">
    <property type="entry name" value="ATP-dependent RNA helicase RhlE"/>
    <property type="match status" value="1"/>
</dbReference>
<evidence type="ECO:0000259" key="14">
    <source>
        <dbReference type="PROSITE" id="PS51195"/>
    </source>
</evidence>
<evidence type="ECO:0000256" key="5">
    <source>
        <dbReference type="ARBA" id="ARBA00022806"/>
    </source>
</evidence>
<evidence type="ECO:0000313" key="16">
    <source>
        <dbReference type="Proteomes" id="UP000605201"/>
    </source>
</evidence>
<protein>
    <recommendedName>
        <fullName evidence="9">DEAD-box ATP-dependent RNA helicase RhpA</fullName>
        <ecNumber evidence="1">3.6.4.13</ecNumber>
    </recommendedName>
</protein>
<dbReference type="GO" id="GO:0003676">
    <property type="term" value="F:nucleic acid binding"/>
    <property type="evidence" value="ECO:0007669"/>
    <property type="project" value="InterPro"/>
</dbReference>
<dbReference type="Pfam" id="PF00270">
    <property type="entry name" value="DEAD"/>
    <property type="match status" value="1"/>
</dbReference>
<dbReference type="EMBL" id="JACNIG010000122">
    <property type="protein sequence ID" value="MBC8431219.1"/>
    <property type="molecule type" value="Genomic_DNA"/>
</dbReference>
<dbReference type="GO" id="GO:0005829">
    <property type="term" value="C:cytosol"/>
    <property type="evidence" value="ECO:0007669"/>
    <property type="project" value="TreeGrafter"/>
</dbReference>
<keyword evidence="6" id="KW-0067">ATP-binding</keyword>
<evidence type="ECO:0000313" key="15">
    <source>
        <dbReference type="EMBL" id="MBC8431219.1"/>
    </source>
</evidence>
<dbReference type="EC" id="3.6.4.13" evidence="1"/>
<dbReference type="InterPro" id="IPR001650">
    <property type="entry name" value="Helicase_C-like"/>
</dbReference>
<comment type="caution">
    <text evidence="15">The sequence shown here is derived from an EMBL/GenBank/DDBJ whole genome shotgun (WGS) entry which is preliminary data.</text>
</comment>
<dbReference type="PROSITE" id="PS51195">
    <property type="entry name" value="Q_MOTIF"/>
    <property type="match status" value="1"/>
</dbReference>
<dbReference type="InterPro" id="IPR011545">
    <property type="entry name" value="DEAD/DEAH_box_helicase_dom"/>
</dbReference>
<dbReference type="Proteomes" id="UP000605201">
    <property type="component" value="Unassembled WGS sequence"/>
</dbReference>
<dbReference type="PROSITE" id="PS51194">
    <property type="entry name" value="HELICASE_CTER"/>
    <property type="match status" value="1"/>
</dbReference>
<evidence type="ECO:0000256" key="11">
    <source>
        <dbReference type="SAM" id="MobiDB-lite"/>
    </source>
</evidence>
<dbReference type="InterPro" id="IPR027417">
    <property type="entry name" value="P-loop_NTPase"/>
</dbReference>
<feature type="domain" description="Helicase ATP-binding" evidence="12">
    <location>
        <begin position="32"/>
        <end position="202"/>
    </location>
</feature>
<accession>A0A8J6NRF7</accession>
<comment type="catalytic activity">
    <reaction evidence="8">
        <text>ATP + H2O = ADP + phosphate + H(+)</text>
        <dbReference type="Rhea" id="RHEA:13065"/>
        <dbReference type="ChEBI" id="CHEBI:15377"/>
        <dbReference type="ChEBI" id="CHEBI:15378"/>
        <dbReference type="ChEBI" id="CHEBI:30616"/>
        <dbReference type="ChEBI" id="CHEBI:43474"/>
        <dbReference type="ChEBI" id="CHEBI:456216"/>
        <dbReference type="EC" id="3.6.4.13"/>
    </reaction>
</comment>
<dbReference type="PANTHER" id="PTHR47959:SF13">
    <property type="entry name" value="ATP-DEPENDENT RNA HELICASE RHLE"/>
    <property type="match status" value="1"/>
</dbReference>
<evidence type="ECO:0000256" key="6">
    <source>
        <dbReference type="ARBA" id="ARBA00022840"/>
    </source>
</evidence>
<dbReference type="InterPro" id="IPR014001">
    <property type="entry name" value="Helicase_ATP-bd"/>
</dbReference>
<keyword evidence="4" id="KW-0378">Hydrolase</keyword>
<dbReference type="SUPFAM" id="SSF52540">
    <property type="entry name" value="P-loop containing nucleoside triphosphate hydrolases"/>
    <property type="match status" value="1"/>
</dbReference>
<evidence type="ECO:0000256" key="8">
    <source>
        <dbReference type="ARBA" id="ARBA00047984"/>
    </source>
</evidence>
<evidence type="ECO:0000256" key="1">
    <source>
        <dbReference type="ARBA" id="ARBA00012552"/>
    </source>
</evidence>
<reference evidence="15 16" key="1">
    <citation type="submission" date="2020-08" db="EMBL/GenBank/DDBJ databases">
        <title>Bridging the membrane lipid divide: bacteria of the FCB group superphylum have the potential to synthesize archaeal ether lipids.</title>
        <authorList>
            <person name="Villanueva L."/>
            <person name="Von Meijenfeldt F.A.B."/>
            <person name="Westbye A.B."/>
            <person name="Yadav S."/>
            <person name="Hopmans E.C."/>
            <person name="Dutilh B.E."/>
            <person name="Sinninghe Damste J.S."/>
        </authorList>
    </citation>
    <scope>NUCLEOTIDE SEQUENCE [LARGE SCALE GENOMIC DNA]</scope>
    <source>
        <strain evidence="15">NIOZ-UU17</strain>
    </source>
</reference>
<dbReference type="CDD" id="cd18787">
    <property type="entry name" value="SF2_C_DEAD"/>
    <property type="match status" value="1"/>
</dbReference>
<dbReference type="AlphaFoldDB" id="A0A8J6NRF7"/>
<feature type="domain" description="Helicase C-terminal" evidence="13">
    <location>
        <begin position="228"/>
        <end position="372"/>
    </location>
</feature>
<dbReference type="InterPro" id="IPR050079">
    <property type="entry name" value="DEAD_box_RNA_helicase"/>
</dbReference>
<dbReference type="GO" id="GO:0016787">
    <property type="term" value="F:hydrolase activity"/>
    <property type="evidence" value="ECO:0007669"/>
    <property type="project" value="UniProtKB-KW"/>
</dbReference>
<dbReference type="Pfam" id="PF00271">
    <property type="entry name" value="Helicase_C"/>
    <property type="match status" value="1"/>
</dbReference>
<evidence type="ECO:0000256" key="10">
    <source>
        <dbReference type="PROSITE-ProRule" id="PRU00552"/>
    </source>
</evidence>
<evidence type="ECO:0000256" key="2">
    <source>
        <dbReference type="ARBA" id="ARBA00022490"/>
    </source>
</evidence>
<feature type="region of interest" description="Disordered" evidence="11">
    <location>
        <begin position="379"/>
        <end position="410"/>
    </location>
</feature>
<evidence type="ECO:0000256" key="7">
    <source>
        <dbReference type="ARBA" id="ARBA00038437"/>
    </source>
</evidence>
<feature type="compositionally biased region" description="Basic residues" evidence="11">
    <location>
        <begin position="384"/>
        <end position="404"/>
    </location>
</feature>
<comment type="similarity">
    <text evidence="7">Belongs to the DEAD box helicase family.</text>
</comment>
<gene>
    <name evidence="15" type="ORF">H8D96_04805</name>
</gene>
<organism evidence="15 16">
    <name type="scientific">Candidatus Desulfatibia vada</name>
    <dbReference type="NCBI Taxonomy" id="2841696"/>
    <lineage>
        <taxon>Bacteria</taxon>
        <taxon>Pseudomonadati</taxon>
        <taxon>Thermodesulfobacteriota</taxon>
        <taxon>Desulfobacteria</taxon>
        <taxon>Desulfobacterales</taxon>
        <taxon>Desulfobacterales incertae sedis</taxon>
        <taxon>Candidatus Desulfatibia</taxon>
    </lineage>
</organism>
<dbReference type="PROSITE" id="PS51192">
    <property type="entry name" value="HELICASE_ATP_BIND_1"/>
    <property type="match status" value="1"/>
</dbReference>
<feature type="domain" description="DEAD-box RNA helicase Q" evidence="14">
    <location>
        <begin position="1"/>
        <end position="29"/>
    </location>
</feature>
<feature type="short sequence motif" description="Q motif" evidence="10">
    <location>
        <begin position="1"/>
        <end position="29"/>
    </location>
</feature>
<evidence type="ECO:0000259" key="13">
    <source>
        <dbReference type="PROSITE" id="PS51194"/>
    </source>
</evidence>
<sequence length="410" mass="45151">MNFEAFNFQPNVAAGVLEAGYVIPTPIQAQAIPPILKGCDVMGLAQTGTGKTAAFVLPILNRLMGDKYGIIRALIMAPTRELAEQIHQAIEILGRKTRLKSVSIYGGVGINPQIQKLKHADIVVACPGRLLDHIGRHTVDLSQLEVLVIDEADQMFDMGFLPDIRRILTHLPQKRQTLLFSATMPTAIRRLAGDILRNPATVQIGTTAPADTVSHALYPVTQHLKTALLLNLLGNTHTRSVLVFTRTKHRAKSLGKKLAVAGYRSASLQGNLSQGKRQAALDGFRNGTFQILVATDIAARGIDVTRVSHVINYDIPSTPEAYIHRIGRTGRATRSGEAFTLVTEDDRDMVRAISRIINSKIERRTLSTFNYNVPASICGDSPQRQRKPHRKCFGVNKSRNRKTSRLNSRI</sequence>
<dbReference type="InterPro" id="IPR014014">
    <property type="entry name" value="RNA_helicase_DEAD_Q_motif"/>
</dbReference>
<evidence type="ECO:0000256" key="3">
    <source>
        <dbReference type="ARBA" id="ARBA00022741"/>
    </source>
</evidence>
<keyword evidence="3" id="KW-0547">Nucleotide-binding</keyword>
<dbReference type="GO" id="GO:0005524">
    <property type="term" value="F:ATP binding"/>
    <property type="evidence" value="ECO:0007669"/>
    <property type="project" value="UniProtKB-KW"/>
</dbReference>